<sequence>MRNTPRNSDPVRWLSGDHAVFEELLWLHQEALLERRCAVAVEIWDAWFERLRAHARAEEAWLLPCLESADWETPWPARVYRAEHARLQQLAGAHRAAVAEHAAGNGPGRREALGLIAAARRVADMSAHHEQREEEGLFPLLEANLPAKALQALGESVAAELSAAPLPAVAALRGRLDSAVAASA</sequence>
<feature type="domain" description="Hemerythrin-like" evidence="1">
    <location>
        <begin position="10"/>
        <end position="141"/>
    </location>
</feature>
<proteinExistence type="predicted"/>
<evidence type="ECO:0000313" key="2">
    <source>
        <dbReference type="EMBL" id="QEA04690.1"/>
    </source>
</evidence>
<reference evidence="2" key="1">
    <citation type="submission" date="2019-06" db="EMBL/GenBank/DDBJ databases">
        <authorList>
            <person name="Murdoch R.W."/>
            <person name="Fathepure B."/>
        </authorList>
    </citation>
    <scope>NUCLEOTIDE SEQUENCE</scope>
</reference>
<organism evidence="2">
    <name type="scientific">uncultured organism</name>
    <dbReference type="NCBI Taxonomy" id="155900"/>
    <lineage>
        <taxon>unclassified sequences</taxon>
        <taxon>environmental samples</taxon>
    </lineage>
</organism>
<dbReference type="Gene3D" id="1.20.120.520">
    <property type="entry name" value="nmb1532 protein domain like"/>
    <property type="match status" value="1"/>
</dbReference>
<dbReference type="EMBL" id="MN079087">
    <property type="protein sequence ID" value="QEA04690.1"/>
    <property type="molecule type" value="Genomic_DNA"/>
</dbReference>
<protein>
    <recommendedName>
        <fullName evidence="1">Hemerythrin-like domain-containing protein</fullName>
    </recommendedName>
</protein>
<dbReference type="Pfam" id="PF01814">
    <property type="entry name" value="Hemerythrin"/>
    <property type="match status" value="1"/>
</dbReference>
<evidence type="ECO:0000259" key="1">
    <source>
        <dbReference type="Pfam" id="PF01814"/>
    </source>
</evidence>
<dbReference type="AlphaFoldDB" id="A0A5B8R7Q5"/>
<gene>
    <name evidence="2" type="ORF">KBTEX_00998</name>
</gene>
<name>A0A5B8R7Q5_9ZZZZ</name>
<dbReference type="InterPro" id="IPR012312">
    <property type="entry name" value="Hemerythrin-like"/>
</dbReference>
<accession>A0A5B8R7Q5</accession>